<dbReference type="GO" id="GO:0005929">
    <property type="term" value="C:cilium"/>
    <property type="evidence" value="ECO:0007669"/>
    <property type="project" value="UniProtKB-SubCell"/>
</dbReference>
<dbReference type="Pfam" id="PF11527">
    <property type="entry name" value="ARL2_Bind_BART"/>
    <property type="match status" value="1"/>
</dbReference>
<evidence type="ECO:0000259" key="6">
    <source>
        <dbReference type="Pfam" id="PF11527"/>
    </source>
</evidence>
<dbReference type="InterPro" id="IPR042541">
    <property type="entry name" value="BART_sf"/>
</dbReference>
<dbReference type="GO" id="GO:0005737">
    <property type="term" value="C:cytoplasm"/>
    <property type="evidence" value="ECO:0007669"/>
    <property type="project" value="UniProtKB-SubCell"/>
</dbReference>
<keyword evidence="5" id="KW-0966">Cell projection</keyword>
<dbReference type="RefSeq" id="XP_008874538.1">
    <property type="nucleotide sequence ID" value="XM_008876316.1"/>
</dbReference>
<comment type="subcellular location">
    <subcellularLocation>
        <location evidence="1">Cell projection</location>
        <location evidence="1">Cilium</location>
    </subcellularLocation>
    <subcellularLocation>
        <location evidence="2">Cytoplasm</location>
    </subcellularLocation>
</comment>
<evidence type="ECO:0000256" key="1">
    <source>
        <dbReference type="ARBA" id="ARBA00004138"/>
    </source>
</evidence>
<gene>
    <name evidence="7" type="ORF">H310_10069</name>
</gene>
<evidence type="ECO:0000313" key="7">
    <source>
        <dbReference type="EMBL" id="ETV96761.1"/>
    </source>
</evidence>
<sequence>MNFQRLLEAARQDVDREAKQVKRPVKSQMVITKLLEYMLDMDEDGFEELWDFERRVIPYFEGHSTEYRLECKEAHAEFQDMVERRLERFLTTHGWTVDEFHRRIRDELAGIDSIEKEHEHAEELVRMIHDAFDFDSWAQSMRYSANRRVEVDADHVARK</sequence>
<dbReference type="GeneID" id="20087119"/>
<evidence type="ECO:0000256" key="3">
    <source>
        <dbReference type="ARBA" id="ARBA00022490"/>
    </source>
</evidence>
<dbReference type="OrthoDB" id="69296at2759"/>
<proteinExistence type="predicted"/>
<evidence type="ECO:0000256" key="5">
    <source>
        <dbReference type="ARBA" id="ARBA00023273"/>
    </source>
</evidence>
<feature type="domain" description="BART" evidence="6">
    <location>
        <begin position="51"/>
        <end position="143"/>
    </location>
</feature>
<dbReference type="InterPro" id="IPR023379">
    <property type="entry name" value="BART_dom"/>
</dbReference>
<dbReference type="Gene3D" id="1.20.1520.10">
    <property type="entry name" value="ADP-ribosylation factor-like 2-binding protein, domain"/>
    <property type="match status" value="1"/>
</dbReference>
<keyword evidence="4" id="KW-0969">Cilium</keyword>
<accession>A0A024TT00</accession>
<organism evidence="7">
    <name type="scientific">Aphanomyces invadans</name>
    <dbReference type="NCBI Taxonomy" id="157072"/>
    <lineage>
        <taxon>Eukaryota</taxon>
        <taxon>Sar</taxon>
        <taxon>Stramenopiles</taxon>
        <taxon>Oomycota</taxon>
        <taxon>Saprolegniomycetes</taxon>
        <taxon>Saprolegniales</taxon>
        <taxon>Verrucalvaceae</taxon>
        <taxon>Aphanomyces</taxon>
    </lineage>
</organism>
<dbReference type="VEuPathDB" id="FungiDB:H310_10069"/>
<dbReference type="AlphaFoldDB" id="A0A024TT00"/>
<reference evidence="7" key="1">
    <citation type="submission" date="2013-12" db="EMBL/GenBank/DDBJ databases">
        <title>The Genome Sequence of Aphanomyces invadans NJM9701.</title>
        <authorList>
            <consortium name="The Broad Institute Genomics Platform"/>
            <person name="Russ C."/>
            <person name="Tyler B."/>
            <person name="van West P."/>
            <person name="Dieguez-Uribeondo J."/>
            <person name="Young S.K."/>
            <person name="Zeng Q."/>
            <person name="Gargeya S."/>
            <person name="Fitzgerald M."/>
            <person name="Abouelleil A."/>
            <person name="Alvarado L."/>
            <person name="Chapman S.B."/>
            <person name="Gainer-Dewar J."/>
            <person name="Goldberg J."/>
            <person name="Griggs A."/>
            <person name="Gujja S."/>
            <person name="Hansen M."/>
            <person name="Howarth C."/>
            <person name="Imamovic A."/>
            <person name="Ireland A."/>
            <person name="Larimer J."/>
            <person name="McCowan C."/>
            <person name="Murphy C."/>
            <person name="Pearson M."/>
            <person name="Poon T.W."/>
            <person name="Priest M."/>
            <person name="Roberts A."/>
            <person name="Saif S."/>
            <person name="Shea T."/>
            <person name="Sykes S."/>
            <person name="Wortman J."/>
            <person name="Nusbaum C."/>
            <person name="Birren B."/>
        </authorList>
    </citation>
    <scope>NUCLEOTIDE SEQUENCE [LARGE SCALE GENOMIC DNA]</scope>
    <source>
        <strain evidence="7">NJM9701</strain>
    </source>
</reference>
<name>A0A024TT00_9STRA</name>
<protein>
    <recommendedName>
        <fullName evidence="6">BART domain-containing protein</fullName>
    </recommendedName>
</protein>
<evidence type="ECO:0000256" key="4">
    <source>
        <dbReference type="ARBA" id="ARBA00023069"/>
    </source>
</evidence>
<evidence type="ECO:0000256" key="2">
    <source>
        <dbReference type="ARBA" id="ARBA00004496"/>
    </source>
</evidence>
<dbReference type="EMBL" id="KI913975">
    <property type="protein sequence ID" value="ETV96761.1"/>
    <property type="molecule type" value="Genomic_DNA"/>
</dbReference>
<keyword evidence="3" id="KW-0963">Cytoplasm</keyword>